<keyword evidence="10" id="KW-0539">Nucleus</keyword>
<feature type="compositionally biased region" description="Low complexity" evidence="12">
    <location>
        <begin position="229"/>
        <end position="240"/>
    </location>
</feature>
<dbReference type="EMBL" id="JAWQEG010002338">
    <property type="protein sequence ID" value="KAK3872631.1"/>
    <property type="molecule type" value="Genomic_DNA"/>
</dbReference>
<dbReference type="FunFam" id="3.30.160.60:FF:000604">
    <property type="entry name" value="Histone H4 transcription factor-like Protein"/>
    <property type="match status" value="1"/>
</dbReference>
<gene>
    <name evidence="14" type="ORF">Pcinc_022304</name>
</gene>
<protein>
    <recommendedName>
        <fullName evidence="13">C2H2-type domain-containing protein</fullName>
    </recommendedName>
</protein>
<evidence type="ECO:0000256" key="7">
    <source>
        <dbReference type="ARBA" id="ARBA00023015"/>
    </source>
</evidence>
<dbReference type="FunFam" id="3.30.160.60:FF:001818">
    <property type="entry name" value="GDNF-inducible zinc finger protein 1 isoform X1"/>
    <property type="match status" value="1"/>
</dbReference>
<name>A0AAE1KDW8_PETCI</name>
<dbReference type="Pfam" id="PF00096">
    <property type="entry name" value="zf-C2H2"/>
    <property type="match status" value="2"/>
</dbReference>
<organism evidence="14 15">
    <name type="scientific">Petrolisthes cinctipes</name>
    <name type="common">Flat porcelain crab</name>
    <dbReference type="NCBI Taxonomy" id="88211"/>
    <lineage>
        <taxon>Eukaryota</taxon>
        <taxon>Metazoa</taxon>
        <taxon>Ecdysozoa</taxon>
        <taxon>Arthropoda</taxon>
        <taxon>Crustacea</taxon>
        <taxon>Multicrustacea</taxon>
        <taxon>Malacostraca</taxon>
        <taxon>Eumalacostraca</taxon>
        <taxon>Eucarida</taxon>
        <taxon>Decapoda</taxon>
        <taxon>Pleocyemata</taxon>
        <taxon>Anomura</taxon>
        <taxon>Galatheoidea</taxon>
        <taxon>Porcellanidae</taxon>
        <taxon>Petrolisthes</taxon>
    </lineage>
</organism>
<evidence type="ECO:0000256" key="2">
    <source>
        <dbReference type="ARBA" id="ARBA00006991"/>
    </source>
</evidence>
<evidence type="ECO:0000256" key="12">
    <source>
        <dbReference type="SAM" id="MobiDB-lite"/>
    </source>
</evidence>
<evidence type="ECO:0000256" key="4">
    <source>
        <dbReference type="ARBA" id="ARBA00022737"/>
    </source>
</evidence>
<dbReference type="SMART" id="SM00355">
    <property type="entry name" value="ZnF_C2H2"/>
    <property type="match status" value="2"/>
</dbReference>
<comment type="caution">
    <text evidence="14">The sequence shown here is derived from an EMBL/GenBank/DDBJ whole genome shotgun (WGS) entry which is preliminary data.</text>
</comment>
<feature type="region of interest" description="Disordered" evidence="12">
    <location>
        <begin position="189"/>
        <end position="328"/>
    </location>
</feature>
<evidence type="ECO:0000256" key="1">
    <source>
        <dbReference type="ARBA" id="ARBA00004123"/>
    </source>
</evidence>
<keyword evidence="4" id="KW-0677">Repeat</keyword>
<evidence type="ECO:0000313" key="15">
    <source>
        <dbReference type="Proteomes" id="UP001286313"/>
    </source>
</evidence>
<feature type="compositionally biased region" description="Polar residues" evidence="12">
    <location>
        <begin position="294"/>
        <end position="328"/>
    </location>
</feature>
<proteinExistence type="inferred from homology"/>
<dbReference type="GO" id="GO:0000981">
    <property type="term" value="F:DNA-binding transcription factor activity, RNA polymerase II-specific"/>
    <property type="evidence" value="ECO:0007669"/>
    <property type="project" value="TreeGrafter"/>
</dbReference>
<keyword evidence="8" id="KW-0238">DNA-binding</keyword>
<feature type="compositionally biased region" description="Polar residues" evidence="12">
    <location>
        <begin position="218"/>
        <end position="228"/>
    </location>
</feature>
<dbReference type="Proteomes" id="UP001286313">
    <property type="component" value="Unassembled WGS sequence"/>
</dbReference>
<dbReference type="GO" id="GO:0005634">
    <property type="term" value="C:nucleus"/>
    <property type="evidence" value="ECO:0007669"/>
    <property type="project" value="UniProtKB-SubCell"/>
</dbReference>
<evidence type="ECO:0000256" key="6">
    <source>
        <dbReference type="ARBA" id="ARBA00022833"/>
    </source>
</evidence>
<dbReference type="PROSITE" id="PS50157">
    <property type="entry name" value="ZINC_FINGER_C2H2_2"/>
    <property type="match status" value="1"/>
</dbReference>
<evidence type="ECO:0000256" key="5">
    <source>
        <dbReference type="ARBA" id="ARBA00022771"/>
    </source>
</evidence>
<evidence type="ECO:0000256" key="8">
    <source>
        <dbReference type="ARBA" id="ARBA00023125"/>
    </source>
</evidence>
<evidence type="ECO:0000256" key="9">
    <source>
        <dbReference type="ARBA" id="ARBA00023163"/>
    </source>
</evidence>
<dbReference type="PANTHER" id="PTHR45925">
    <property type="entry name" value="ZINC FINGER PROTEIN"/>
    <property type="match status" value="1"/>
</dbReference>
<dbReference type="InterPro" id="IPR036236">
    <property type="entry name" value="Znf_C2H2_sf"/>
</dbReference>
<dbReference type="PROSITE" id="PS00028">
    <property type="entry name" value="ZINC_FINGER_C2H2_1"/>
    <property type="match status" value="1"/>
</dbReference>
<evidence type="ECO:0000256" key="3">
    <source>
        <dbReference type="ARBA" id="ARBA00022723"/>
    </source>
</evidence>
<feature type="compositionally biased region" description="Low complexity" evidence="12">
    <location>
        <begin position="192"/>
        <end position="203"/>
    </location>
</feature>
<evidence type="ECO:0000256" key="10">
    <source>
        <dbReference type="ARBA" id="ARBA00023242"/>
    </source>
</evidence>
<dbReference type="Gene3D" id="3.30.160.60">
    <property type="entry name" value="Classic Zinc Finger"/>
    <property type="match status" value="2"/>
</dbReference>
<reference evidence="14" key="1">
    <citation type="submission" date="2023-10" db="EMBL/GenBank/DDBJ databases">
        <title>Genome assemblies of two species of porcelain crab, Petrolisthes cinctipes and Petrolisthes manimaculis (Anomura: Porcellanidae).</title>
        <authorList>
            <person name="Angst P."/>
        </authorList>
    </citation>
    <scope>NUCLEOTIDE SEQUENCE</scope>
    <source>
        <strain evidence="14">PB745_01</strain>
        <tissue evidence="14">Gill</tissue>
    </source>
</reference>
<keyword evidence="15" id="KW-1185">Reference proteome</keyword>
<evidence type="ECO:0000256" key="11">
    <source>
        <dbReference type="PROSITE-ProRule" id="PRU00042"/>
    </source>
</evidence>
<keyword evidence="5 11" id="KW-0863">Zinc-finger</keyword>
<accession>A0AAE1KDW8</accession>
<keyword evidence="9" id="KW-0804">Transcription</keyword>
<comment type="similarity">
    <text evidence="2">Belongs to the krueppel C2H2-type zinc-finger protein family.</text>
</comment>
<keyword evidence="7" id="KW-0805">Transcription regulation</keyword>
<keyword evidence="6" id="KW-0862">Zinc</keyword>
<keyword evidence="3" id="KW-0479">Metal-binding</keyword>
<feature type="domain" description="C2H2-type" evidence="13">
    <location>
        <begin position="26"/>
        <end position="53"/>
    </location>
</feature>
<dbReference type="GO" id="GO:0000978">
    <property type="term" value="F:RNA polymerase II cis-regulatory region sequence-specific DNA binding"/>
    <property type="evidence" value="ECO:0007669"/>
    <property type="project" value="TreeGrafter"/>
</dbReference>
<evidence type="ECO:0000259" key="13">
    <source>
        <dbReference type="PROSITE" id="PS50157"/>
    </source>
</evidence>
<comment type="subcellular location">
    <subcellularLocation>
        <location evidence="1">Nucleus</location>
    </subcellularLocation>
</comment>
<dbReference type="SUPFAM" id="SSF57667">
    <property type="entry name" value="beta-beta-alpha zinc fingers"/>
    <property type="match status" value="1"/>
</dbReference>
<dbReference type="InterPro" id="IPR051967">
    <property type="entry name" value="Krueppel_C2H2-ZF"/>
</dbReference>
<evidence type="ECO:0000313" key="14">
    <source>
        <dbReference type="EMBL" id="KAK3872631.1"/>
    </source>
</evidence>
<dbReference type="InterPro" id="IPR013087">
    <property type="entry name" value="Znf_C2H2_type"/>
</dbReference>
<dbReference type="AlphaFoldDB" id="A0AAE1KDW8"/>
<feature type="compositionally biased region" description="Polar residues" evidence="12">
    <location>
        <begin position="273"/>
        <end position="285"/>
    </location>
</feature>
<sequence length="328" mass="34768">MQFKGGGGKAAVWARALAGHSLGASHQCTYCPKRFFLRSDLTRHLRTHTGEKPFKCPYCDHSTAIKYNLKKHLISRHNVVEHGIKMEALQGRQPSNDSSSSFGNSGQSFSWGNTAVPTLPAVLSLLQRENILAPSSGRSLANEVVDSIASLSWSNTKVSISSGYHTQKDHSNIQGIVASSSCSSLDTSENVASQSWSNNQASQLPAFNPPPQEADNLPGSSVCTSQETPNNNPNSQSWNPTGDLDLPMFPSLQDCDALPASSSDRYLAGGPTDNVSSQSQWNTSGAAPHIPAIHSSQNLDNVAGVASSTCPSSDTVDSGASHSTSDTE</sequence>
<dbReference type="GO" id="GO:0008270">
    <property type="term" value="F:zinc ion binding"/>
    <property type="evidence" value="ECO:0007669"/>
    <property type="project" value="UniProtKB-KW"/>
</dbReference>